<dbReference type="Proteomes" id="UP000019089">
    <property type="component" value="Chromosome"/>
</dbReference>
<protein>
    <submittedName>
        <fullName evidence="1">Uncharacterized protein</fullName>
    </submittedName>
</protein>
<dbReference type="AlphaFoldDB" id="W0MYM7"/>
<evidence type="ECO:0000313" key="2">
    <source>
        <dbReference type="Proteomes" id="UP000019089"/>
    </source>
</evidence>
<gene>
    <name evidence="1" type="ORF">N018_08990</name>
</gene>
<sequence length="111" mass="12917">MRVAQAWIKKHEAELNAPGVIERIDRKHRKAISIKQIIDRCLDEYEKARPLGKTARFNCIPKRADHLWLDGFCGALTDFHAVAGFIEEDEKHRIEYCNFDIQLDQRGQAID</sequence>
<reference evidence="1 2" key="1">
    <citation type="submission" date="2013-12" db="EMBL/GenBank/DDBJ databases">
        <title>Interactions Between Genome Architecture and Virulence Genes in Pseudomonas syringae, strain CC1557 as a model.</title>
        <authorList>
            <person name="Baltrus D."/>
            <person name="Hockett K."/>
            <person name="Karlsrud E."/>
            <person name="Dougherty K."/>
            <person name="Nishimura M."/>
        </authorList>
    </citation>
    <scope>NUCLEOTIDE SEQUENCE [LARGE SCALE GENOMIC DNA]</scope>
    <source>
        <strain evidence="1 2">CC1557</strain>
    </source>
</reference>
<organism evidence="1 2">
    <name type="scientific">Pseudomonas syringae CC1557</name>
    <dbReference type="NCBI Taxonomy" id="1357279"/>
    <lineage>
        <taxon>Bacteria</taxon>
        <taxon>Pseudomonadati</taxon>
        <taxon>Pseudomonadota</taxon>
        <taxon>Gammaproteobacteria</taxon>
        <taxon>Pseudomonadales</taxon>
        <taxon>Pseudomonadaceae</taxon>
        <taxon>Pseudomonas</taxon>
        <taxon>Pseudomonas syringae</taxon>
    </lineage>
</organism>
<evidence type="ECO:0000313" key="1">
    <source>
        <dbReference type="EMBL" id="AHG43532.1"/>
    </source>
</evidence>
<dbReference type="HOGENOM" id="CLU_2156211_0_0_6"/>
<dbReference type="EMBL" id="CP007014">
    <property type="protein sequence ID" value="AHG43532.1"/>
    <property type="molecule type" value="Genomic_DNA"/>
</dbReference>
<name>W0MYM7_PSESX</name>
<accession>W0MYM7</accession>
<dbReference type="KEGG" id="psyr:N018_08990"/>
<dbReference type="STRING" id="1357279.N018_08990"/>
<proteinExistence type="predicted"/>